<reference evidence="2" key="1">
    <citation type="submission" date="2021-01" db="EMBL/GenBank/DDBJ databases">
        <authorList>
            <person name="Corre E."/>
            <person name="Pelletier E."/>
            <person name="Niang G."/>
            <person name="Scheremetjew M."/>
            <person name="Finn R."/>
            <person name="Kale V."/>
            <person name="Holt S."/>
            <person name="Cochrane G."/>
            <person name="Meng A."/>
            <person name="Brown T."/>
            <person name="Cohen L."/>
        </authorList>
    </citation>
    <scope>NUCLEOTIDE SEQUENCE</scope>
    <source>
        <strain evidence="2">CCMP1510</strain>
    </source>
</reference>
<gene>
    <name evidence="2" type="ORF">ALAG00032_LOCUS392</name>
</gene>
<protein>
    <submittedName>
        <fullName evidence="2">Uncharacterized protein</fullName>
    </submittedName>
</protein>
<evidence type="ECO:0000256" key="1">
    <source>
        <dbReference type="SAM" id="SignalP"/>
    </source>
</evidence>
<proteinExistence type="predicted"/>
<feature type="chain" id="PRO_5030926674" evidence="1">
    <location>
        <begin position="17"/>
        <end position="535"/>
    </location>
</feature>
<dbReference type="AlphaFoldDB" id="A0A7S3JPX9"/>
<sequence length="535" mass="60464">MIILLILLVLPTLIVADEYYEWYLARDEEVYSWSEYSDYVVEFPVLGVDAHFLSVNSLTWLDSSDAVVVNKSNPNQNTTTWEHTVAIIIPRERIKMNNNYAFLYLTGNCNFETLPDKKQEDLELVSLVSARTGLIGVVVYQIPNCPIVYSSDPSVKLRSEDAVIAWGWKEYLDNYPNYSPQWLARLPMTKAGLQCGRAVEEYLQTNFKWIVGGASKRGWTTWNVGFVSQSILSVAALLPLVPIVPSIQKAIHIQRKSYGGLTWAFKDYFAVNISKYIDSEAFLNLTKMNDPIYHLDALSNLPKYIIYSSDDEFAQFDWTALWYTNITADSKTRLFIPPDSEHSLITGLPDLIPSLIADADAISSGTTNNDELPSIDLLSINTSSAVLTIRLSLPPNYSINDTVVVLRHATTISSVRRDFRWVRHVDYGNSSDNDPCNFPEIYAPSQGDGNCITPIRWRKSTPLRPSNINTSCNNKTILEYVAQAPAPTRDGYWVGYYIEARFPKTHFHLASPGYVYPDIYPFPDCYGSNCVDIPV</sequence>
<dbReference type="SUPFAM" id="SSF53474">
    <property type="entry name" value="alpha/beta-Hydrolases"/>
    <property type="match status" value="1"/>
</dbReference>
<dbReference type="InterPro" id="IPR009199">
    <property type="entry name" value="PhoPQ-act_pathogen-rel_PqaA"/>
</dbReference>
<dbReference type="PANTHER" id="PTHR31497:SF0">
    <property type="entry name" value="AUTOCRINE PROLIFERATION REPRESSOR PROTEIN A"/>
    <property type="match status" value="1"/>
</dbReference>
<dbReference type="PANTHER" id="PTHR31497">
    <property type="entry name" value="AUTOCRINE PROLIFERATION REPRESSOR PROTEIN A"/>
    <property type="match status" value="1"/>
</dbReference>
<feature type="signal peptide" evidence="1">
    <location>
        <begin position="1"/>
        <end position="16"/>
    </location>
</feature>
<dbReference type="EMBL" id="HBIJ01000507">
    <property type="protein sequence ID" value="CAE0359663.1"/>
    <property type="molecule type" value="Transcribed_RNA"/>
</dbReference>
<dbReference type="Gene3D" id="3.40.50.1820">
    <property type="entry name" value="alpha/beta hydrolase"/>
    <property type="match status" value="1"/>
</dbReference>
<dbReference type="InterPro" id="IPR029058">
    <property type="entry name" value="AB_hydrolase_fold"/>
</dbReference>
<organism evidence="2">
    <name type="scientific">Aureoumbra lagunensis</name>
    <dbReference type="NCBI Taxonomy" id="44058"/>
    <lineage>
        <taxon>Eukaryota</taxon>
        <taxon>Sar</taxon>
        <taxon>Stramenopiles</taxon>
        <taxon>Ochrophyta</taxon>
        <taxon>Pelagophyceae</taxon>
        <taxon>Pelagomonadales</taxon>
        <taxon>Aureoumbra</taxon>
    </lineage>
</organism>
<evidence type="ECO:0000313" key="2">
    <source>
        <dbReference type="EMBL" id="CAE0359663.1"/>
    </source>
</evidence>
<keyword evidence="1" id="KW-0732">Signal</keyword>
<name>A0A7S3JPX9_9STRA</name>
<accession>A0A7S3JPX9</accession>
<dbReference type="Pfam" id="PF10142">
    <property type="entry name" value="PhoPQ_related"/>
    <property type="match status" value="1"/>
</dbReference>